<evidence type="ECO:0000313" key="2">
    <source>
        <dbReference type="Proteomes" id="UP001060215"/>
    </source>
</evidence>
<dbReference type="Proteomes" id="UP001060215">
    <property type="component" value="Chromosome 7"/>
</dbReference>
<evidence type="ECO:0000313" key="1">
    <source>
        <dbReference type="EMBL" id="KAI8005628.1"/>
    </source>
</evidence>
<sequence length="45" mass="5555">MWIHEGLLSEFLVGFFPMALLRKRHLWLRTVPYFWIASMEEYILL</sequence>
<name>A0ACC0GWN0_9ERIC</name>
<accession>A0ACC0GWN0</accession>
<organism evidence="1 2">
    <name type="scientific">Camellia lanceoleosa</name>
    <dbReference type="NCBI Taxonomy" id="1840588"/>
    <lineage>
        <taxon>Eukaryota</taxon>
        <taxon>Viridiplantae</taxon>
        <taxon>Streptophyta</taxon>
        <taxon>Embryophyta</taxon>
        <taxon>Tracheophyta</taxon>
        <taxon>Spermatophyta</taxon>
        <taxon>Magnoliopsida</taxon>
        <taxon>eudicotyledons</taxon>
        <taxon>Gunneridae</taxon>
        <taxon>Pentapetalae</taxon>
        <taxon>asterids</taxon>
        <taxon>Ericales</taxon>
        <taxon>Theaceae</taxon>
        <taxon>Camellia</taxon>
    </lineage>
</organism>
<comment type="caution">
    <text evidence="1">The sequence shown here is derived from an EMBL/GenBank/DDBJ whole genome shotgun (WGS) entry which is preliminary data.</text>
</comment>
<keyword evidence="2" id="KW-1185">Reference proteome</keyword>
<gene>
    <name evidence="1" type="ORF">LOK49_LG07G03721</name>
</gene>
<dbReference type="EMBL" id="CM045764">
    <property type="protein sequence ID" value="KAI8005628.1"/>
    <property type="molecule type" value="Genomic_DNA"/>
</dbReference>
<proteinExistence type="predicted"/>
<protein>
    <submittedName>
        <fullName evidence="1">Uncharacterized protein</fullName>
    </submittedName>
</protein>
<reference evidence="1 2" key="1">
    <citation type="journal article" date="2022" name="Plant J.">
        <title>Chromosome-level genome of Camellia lanceoleosa provides a valuable resource for understanding genome evolution and self-incompatibility.</title>
        <authorList>
            <person name="Gong W."/>
            <person name="Xiao S."/>
            <person name="Wang L."/>
            <person name="Liao Z."/>
            <person name="Chang Y."/>
            <person name="Mo W."/>
            <person name="Hu G."/>
            <person name="Li W."/>
            <person name="Zhao G."/>
            <person name="Zhu H."/>
            <person name="Hu X."/>
            <person name="Ji K."/>
            <person name="Xiang X."/>
            <person name="Song Q."/>
            <person name="Yuan D."/>
            <person name="Jin S."/>
            <person name="Zhang L."/>
        </authorList>
    </citation>
    <scope>NUCLEOTIDE SEQUENCE [LARGE SCALE GENOMIC DNA]</scope>
    <source>
        <strain evidence="1">SQ_2022a</strain>
    </source>
</reference>